<dbReference type="Pfam" id="PF08447">
    <property type="entry name" value="PAS_3"/>
    <property type="match status" value="1"/>
</dbReference>
<evidence type="ECO:0000313" key="5">
    <source>
        <dbReference type="Proteomes" id="UP000324595"/>
    </source>
</evidence>
<organism evidence="4 5">
    <name type="scientific">Fodinibius salinus</name>
    <dbReference type="NCBI Taxonomy" id="860790"/>
    <lineage>
        <taxon>Bacteria</taxon>
        <taxon>Pseudomonadati</taxon>
        <taxon>Balneolota</taxon>
        <taxon>Balneolia</taxon>
        <taxon>Balneolales</taxon>
        <taxon>Balneolaceae</taxon>
        <taxon>Fodinibius</taxon>
    </lineage>
</organism>
<dbReference type="RefSeq" id="WP_148898717.1">
    <property type="nucleotide sequence ID" value="NZ_VNHY01000002.1"/>
</dbReference>
<dbReference type="InterPro" id="IPR013655">
    <property type="entry name" value="PAS_fold_3"/>
</dbReference>
<dbReference type="InterPro" id="IPR035965">
    <property type="entry name" value="PAS-like_dom_sf"/>
</dbReference>
<evidence type="ECO:0000313" key="4">
    <source>
        <dbReference type="EMBL" id="TYP93657.1"/>
    </source>
</evidence>
<feature type="domain" description="Histidine kinase" evidence="3">
    <location>
        <begin position="132"/>
        <end position="326"/>
    </location>
</feature>
<dbReference type="SUPFAM" id="SSF55785">
    <property type="entry name" value="PYP-like sensor domain (PAS domain)"/>
    <property type="match status" value="1"/>
</dbReference>
<dbReference type="Gene3D" id="3.30.565.10">
    <property type="entry name" value="Histidine kinase-like ATPase, C-terminal domain"/>
    <property type="match status" value="1"/>
</dbReference>
<dbReference type="Proteomes" id="UP000324595">
    <property type="component" value="Unassembled WGS sequence"/>
</dbReference>
<proteinExistence type="predicted"/>
<keyword evidence="4" id="KW-0418">Kinase</keyword>
<evidence type="ECO:0000259" key="3">
    <source>
        <dbReference type="PROSITE" id="PS50109"/>
    </source>
</evidence>
<comment type="catalytic activity">
    <reaction evidence="1">
        <text>ATP + protein L-histidine = ADP + protein N-phospho-L-histidine.</text>
        <dbReference type="EC" id="2.7.13.3"/>
    </reaction>
</comment>
<comment type="caution">
    <text evidence="4">The sequence shown here is derived from an EMBL/GenBank/DDBJ whole genome shotgun (WGS) entry which is preliminary data.</text>
</comment>
<dbReference type="SUPFAM" id="SSF55874">
    <property type="entry name" value="ATPase domain of HSP90 chaperone/DNA topoisomerase II/histidine kinase"/>
    <property type="match status" value="1"/>
</dbReference>
<protein>
    <recommendedName>
        <fullName evidence="2">histidine kinase</fullName>
        <ecNumber evidence="2">2.7.13.3</ecNumber>
    </recommendedName>
</protein>
<dbReference type="OrthoDB" id="9767435at2"/>
<evidence type="ECO:0000256" key="2">
    <source>
        <dbReference type="ARBA" id="ARBA00012438"/>
    </source>
</evidence>
<name>A0A5D3YLT4_9BACT</name>
<sequence>MKDMNFSEFQELLNDSSRLLVYRGTIKDELTFNYFSENTANVLGFSESVFIKDAKAWFDCIHVDDTSRVKDHYHNLAPGESAELIFRFQHQRGHFVWLRSHIKHIGENTIIGTATEITEEKEAEEKETLLSEIHHRVKNNLAIMSGLLEMQALNTKEEKLLQRLNENQSRIQAMGRVHEKMYESNLFSEVPISEYIDDLLEKIDEGKYADGSKVTVTTDMEQLSLNISQAVPFGIIVNELVENCYRYAFEGQKSGKINLSLSRDEDTVTLVIKDNGIGLPDEFESKSKSSTGMTLIDALVGQLSGTFEPSSSSEGTTFVVTFDVDEKESLG</sequence>
<dbReference type="PRINTS" id="PR00344">
    <property type="entry name" value="BCTRLSENSOR"/>
</dbReference>
<accession>A0A5D3YLT4</accession>
<dbReference type="Pfam" id="PF02518">
    <property type="entry name" value="HATPase_c"/>
    <property type="match status" value="1"/>
</dbReference>
<dbReference type="InterPro" id="IPR003594">
    <property type="entry name" value="HATPase_dom"/>
</dbReference>
<dbReference type="SMART" id="SM00387">
    <property type="entry name" value="HATPase_c"/>
    <property type="match status" value="1"/>
</dbReference>
<reference evidence="4 5" key="1">
    <citation type="submission" date="2019-07" db="EMBL/GenBank/DDBJ databases">
        <title>Genomic Encyclopedia of Archaeal and Bacterial Type Strains, Phase II (KMG-II): from individual species to whole genera.</title>
        <authorList>
            <person name="Goeker M."/>
        </authorList>
    </citation>
    <scope>NUCLEOTIDE SEQUENCE [LARGE SCALE GENOMIC DNA]</scope>
    <source>
        <strain evidence="4 5">DSM 21935</strain>
    </source>
</reference>
<dbReference type="Pfam" id="PF07568">
    <property type="entry name" value="HisKA_2"/>
    <property type="match status" value="1"/>
</dbReference>
<keyword evidence="5" id="KW-1185">Reference proteome</keyword>
<dbReference type="InterPro" id="IPR004358">
    <property type="entry name" value="Sig_transdc_His_kin-like_C"/>
</dbReference>
<keyword evidence="4" id="KW-0808">Transferase</keyword>
<dbReference type="InterPro" id="IPR000014">
    <property type="entry name" value="PAS"/>
</dbReference>
<dbReference type="CDD" id="cd00130">
    <property type="entry name" value="PAS"/>
    <property type="match status" value="1"/>
</dbReference>
<dbReference type="PROSITE" id="PS50109">
    <property type="entry name" value="HIS_KIN"/>
    <property type="match status" value="1"/>
</dbReference>
<dbReference type="EMBL" id="VNHY01000002">
    <property type="protein sequence ID" value="TYP93657.1"/>
    <property type="molecule type" value="Genomic_DNA"/>
</dbReference>
<dbReference type="InterPro" id="IPR011495">
    <property type="entry name" value="Sig_transdc_His_kin_sub2_dim/P"/>
</dbReference>
<dbReference type="InterPro" id="IPR005467">
    <property type="entry name" value="His_kinase_dom"/>
</dbReference>
<dbReference type="EC" id="2.7.13.3" evidence="2"/>
<dbReference type="PANTHER" id="PTHR43065">
    <property type="entry name" value="SENSOR HISTIDINE KINASE"/>
    <property type="match status" value="1"/>
</dbReference>
<dbReference type="GO" id="GO:0004673">
    <property type="term" value="F:protein histidine kinase activity"/>
    <property type="evidence" value="ECO:0007669"/>
    <property type="project" value="UniProtKB-EC"/>
</dbReference>
<dbReference type="InterPro" id="IPR036890">
    <property type="entry name" value="HATPase_C_sf"/>
</dbReference>
<gene>
    <name evidence="4" type="ORF">LX73_1366</name>
</gene>
<dbReference type="PANTHER" id="PTHR43065:SF23">
    <property type="entry name" value="SENSOR HISTIDINE KINASE PDTAS"/>
    <property type="match status" value="1"/>
</dbReference>
<dbReference type="AlphaFoldDB" id="A0A5D3YLT4"/>
<evidence type="ECO:0000256" key="1">
    <source>
        <dbReference type="ARBA" id="ARBA00000085"/>
    </source>
</evidence>
<dbReference type="Gene3D" id="3.30.450.20">
    <property type="entry name" value="PAS domain"/>
    <property type="match status" value="1"/>
</dbReference>